<dbReference type="AlphaFoldDB" id="A0A1T1GUC9"/>
<feature type="transmembrane region" description="Helical" evidence="1">
    <location>
        <begin position="5"/>
        <end position="22"/>
    </location>
</feature>
<reference evidence="2 3" key="1">
    <citation type="submission" date="2017-02" db="EMBL/GenBank/DDBJ databases">
        <title>Acinetobacter sp. ANC 4945, whole genome shotgun sequencing project.</title>
        <authorList>
            <person name="Radolfova-Krizova L."/>
            <person name="Al Atrouni A."/>
            <person name="Nemec A."/>
        </authorList>
    </citation>
    <scope>NUCLEOTIDE SEQUENCE [LARGE SCALE GENOMIC DNA]</scope>
    <source>
        <strain evidence="2 3">ANC 4945</strain>
    </source>
</reference>
<organism evidence="2 3">
    <name type="scientific">Acinetobacter amyesii</name>
    <dbReference type="NCBI Taxonomy" id="2942470"/>
    <lineage>
        <taxon>Bacteria</taxon>
        <taxon>Pseudomonadati</taxon>
        <taxon>Pseudomonadota</taxon>
        <taxon>Gammaproteobacteria</taxon>
        <taxon>Moraxellales</taxon>
        <taxon>Moraxellaceae</taxon>
        <taxon>Acinetobacter</taxon>
    </lineage>
</organism>
<feature type="transmembrane region" description="Helical" evidence="1">
    <location>
        <begin position="97"/>
        <end position="120"/>
    </location>
</feature>
<keyword evidence="1" id="KW-0812">Transmembrane</keyword>
<evidence type="ECO:0000313" key="3">
    <source>
        <dbReference type="Proteomes" id="UP000191160"/>
    </source>
</evidence>
<name>A0A1T1GUC9_9GAMM</name>
<dbReference type="Proteomes" id="UP000191160">
    <property type="component" value="Unassembled WGS sequence"/>
</dbReference>
<keyword evidence="3" id="KW-1185">Reference proteome</keyword>
<keyword evidence="1" id="KW-0472">Membrane</keyword>
<proteinExistence type="predicted"/>
<comment type="caution">
    <text evidence="2">The sequence shown here is derived from an EMBL/GenBank/DDBJ whole genome shotgun (WGS) entry which is preliminary data.</text>
</comment>
<feature type="transmembrane region" description="Helical" evidence="1">
    <location>
        <begin position="28"/>
        <end position="45"/>
    </location>
</feature>
<evidence type="ECO:0000256" key="1">
    <source>
        <dbReference type="SAM" id="Phobius"/>
    </source>
</evidence>
<protein>
    <submittedName>
        <fullName evidence="2">Uncharacterized protein</fullName>
    </submittedName>
</protein>
<sequence>MYCSISIFMVIFIYFLSNWQIWEKHFTFISLISFLILAICFYFKYNEKLNDDDILFKQLPMKVRLPIRTSIILFLNLNLGFILFILAVLTIVITANIWLITLCIFIIWNAIIYHPHIWFVDSINLKQDIKNKTNEFEILRQDKGDFEYFNDGFTYTITGPEISTKTILWKDIQSIDVVRQDLGTIDEIQLYILCSNTIIHITENTPGYYYFIDQLHQNFPEIDEIWQISIIADDSGQPFNILKKGNGH</sequence>
<keyword evidence="1" id="KW-1133">Transmembrane helix</keyword>
<feature type="transmembrane region" description="Helical" evidence="1">
    <location>
        <begin position="65"/>
        <end position="91"/>
    </location>
</feature>
<evidence type="ECO:0000313" key="2">
    <source>
        <dbReference type="EMBL" id="OOV81193.1"/>
    </source>
</evidence>
<accession>A0A1T1GUC9</accession>
<gene>
    <name evidence="2" type="ORF">B1202_11570</name>
</gene>
<dbReference type="EMBL" id="MVKX01000007">
    <property type="protein sequence ID" value="OOV81193.1"/>
    <property type="molecule type" value="Genomic_DNA"/>
</dbReference>